<protein>
    <submittedName>
        <fullName evidence="8">MYND-type domain-containing protein</fullName>
    </submittedName>
</protein>
<proteinExistence type="predicted"/>
<dbReference type="Gene3D" id="1.25.40.10">
    <property type="entry name" value="Tetratricopeptide repeat domain"/>
    <property type="match status" value="1"/>
</dbReference>
<feature type="domain" description="MYND-type" evidence="6">
    <location>
        <begin position="32"/>
        <end position="70"/>
    </location>
</feature>
<dbReference type="InterPro" id="IPR011990">
    <property type="entry name" value="TPR-like_helical_dom_sf"/>
</dbReference>
<dbReference type="Proteomes" id="UP000492821">
    <property type="component" value="Unassembled WGS sequence"/>
</dbReference>
<evidence type="ECO:0000313" key="8">
    <source>
        <dbReference type="WBParaSite" id="Pan_g14344.t1"/>
    </source>
</evidence>
<dbReference type="Gene3D" id="1.10.220.160">
    <property type="match status" value="1"/>
</dbReference>
<dbReference type="SUPFAM" id="SSF48452">
    <property type="entry name" value="TPR-like"/>
    <property type="match status" value="1"/>
</dbReference>
<keyword evidence="3" id="KW-0862">Zinc</keyword>
<organism evidence="7 8">
    <name type="scientific">Panagrellus redivivus</name>
    <name type="common">Microworm</name>
    <dbReference type="NCBI Taxonomy" id="6233"/>
    <lineage>
        <taxon>Eukaryota</taxon>
        <taxon>Metazoa</taxon>
        <taxon>Ecdysozoa</taxon>
        <taxon>Nematoda</taxon>
        <taxon>Chromadorea</taxon>
        <taxon>Rhabditida</taxon>
        <taxon>Tylenchina</taxon>
        <taxon>Panagrolaimomorpha</taxon>
        <taxon>Panagrolaimoidea</taxon>
        <taxon>Panagrolaimidae</taxon>
        <taxon>Panagrellus</taxon>
    </lineage>
</organism>
<dbReference type="AlphaFoldDB" id="A0A7E4UZ60"/>
<evidence type="ECO:0000256" key="1">
    <source>
        <dbReference type="ARBA" id="ARBA00022723"/>
    </source>
</evidence>
<dbReference type="PROSITE" id="PS50865">
    <property type="entry name" value="ZF_MYND_2"/>
    <property type="match status" value="1"/>
</dbReference>
<keyword evidence="7" id="KW-1185">Reference proteome</keyword>
<keyword evidence="2 4" id="KW-0863">Zinc-finger</keyword>
<reference evidence="7" key="1">
    <citation type="journal article" date="2013" name="Genetics">
        <title>The draft genome and transcriptome of Panagrellus redivivus are shaped by the harsh demands of a free-living lifestyle.</title>
        <authorList>
            <person name="Srinivasan J."/>
            <person name="Dillman A.R."/>
            <person name="Macchietto M.G."/>
            <person name="Heikkinen L."/>
            <person name="Lakso M."/>
            <person name="Fracchia K.M."/>
            <person name="Antoshechkin I."/>
            <person name="Mortazavi A."/>
            <person name="Wong G."/>
            <person name="Sternberg P.W."/>
        </authorList>
    </citation>
    <scope>NUCLEOTIDE SEQUENCE [LARGE SCALE GENOMIC DNA]</scope>
    <source>
        <strain evidence="7">MT8872</strain>
    </source>
</reference>
<feature type="compositionally biased region" description="Basic and acidic residues" evidence="5">
    <location>
        <begin position="461"/>
        <end position="475"/>
    </location>
</feature>
<evidence type="ECO:0000256" key="4">
    <source>
        <dbReference type="PROSITE-ProRule" id="PRU00134"/>
    </source>
</evidence>
<feature type="compositionally biased region" description="Basic and acidic residues" evidence="5">
    <location>
        <begin position="511"/>
        <end position="538"/>
    </location>
</feature>
<evidence type="ECO:0000256" key="5">
    <source>
        <dbReference type="SAM" id="MobiDB-lite"/>
    </source>
</evidence>
<dbReference type="InterPro" id="IPR046341">
    <property type="entry name" value="SET_dom_sf"/>
</dbReference>
<dbReference type="Gene3D" id="6.10.140.2220">
    <property type="match status" value="1"/>
</dbReference>
<dbReference type="Pfam" id="PF01753">
    <property type="entry name" value="zf-MYND"/>
    <property type="match status" value="1"/>
</dbReference>
<evidence type="ECO:0000256" key="3">
    <source>
        <dbReference type="ARBA" id="ARBA00022833"/>
    </source>
</evidence>
<sequence>MASETAETPAKKGIDFYPFAYALYTENSADYCWNCFSERKNLKICQGCRTAWFCNESCINLGWKDHKVECGALKKSRTMPDIEVRILGRIVTRHKDITTGADKEDPNFYLNRSSGRQIMDIWAHVDKIRNDNYAITKFDKIYQQLVAFYGEDNLLDKETVFQLHCRDFINRHAISDKHYMKEIGKGLYLDLCAYDHSCAPNTIYVCDGIVATLCALNSSVNLADRSKTFYSYIELVLAKQQRRKLLKDTWYFDCECDRCKDNDEHILTAMKCPHCEPEHAQTIPIFGNQPYKNPETQQIICPKCNQEVTQKEVLDALSATRFITDLLDKQELEQMKRSLAFDFATELIGRFKKFLPQCNVSYCKLIEAAIRFVDPQDHQKILELYREAEACVRICFPQNHPALAFHLRNIGLEYYRLERFDDAIKYLEEAAGMFEFVMPVDHPLAKSSRAVLATVKVKAAERNNEPAEKKDEPSHDQINAPPEDTPAPEKALPDDTNKEAGAASEVPDAQLPEKETLQDKDEEKRSPADADVSVEAKETVQPPPALKPEPTVATREVCRQIAQGFLKDDDDELPELMD</sequence>
<dbReference type="PANTHER" id="PTHR12197:SF241">
    <property type="entry name" value="MYND-TYPE DOMAIN-CONTAINING PROTEIN"/>
    <property type="match status" value="1"/>
</dbReference>
<dbReference type="InterPro" id="IPR002893">
    <property type="entry name" value="Znf_MYND"/>
</dbReference>
<name>A0A7E4UZ60_PANRE</name>
<reference evidence="8" key="2">
    <citation type="submission" date="2020-10" db="UniProtKB">
        <authorList>
            <consortium name="WormBaseParasite"/>
        </authorList>
    </citation>
    <scope>IDENTIFICATION</scope>
</reference>
<evidence type="ECO:0000259" key="6">
    <source>
        <dbReference type="PROSITE" id="PS50865"/>
    </source>
</evidence>
<evidence type="ECO:0000313" key="7">
    <source>
        <dbReference type="Proteomes" id="UP000492821"/>
    </source>
</evidence>
<dbReference type="SUPFAM" id="SSF144232">
    <property type="entry name" value="HIT/MYND zinc finger-like"/>
    <property type="match status" value="1"/>
</dbReference>
<dbReference type="GO" id="GO:0008270">
    <property type="term" value="F:zinc ion binding"/>
    <property type="evidence" value="ECO:0007669"/>
    <property type="project" value="UniProtKB-KW"/>
</dbReference>
<feature type="region of interest" description="Disordered" evidence="5">
    <location>
        <begin position="461"/>
        <end position="555"/>
    </location>
</feature>
<dbReference type="PROSITE" id="PS01360">
    <property type="entry name" value="ZF_MYND_1"/>
    <property type="match status" value="1"/>
</dbReference>
<dbReference type="PANTHER" id="PTHR12197">
    <property type="entry name" value="HISTONE-LYSINE N-METHYLTRANSFERASE SMYD"/>
    <property type="match status" value="1"/>
</dbReference>
<evidence type="ECO:0000256" key="2">
    <source>
        <dbReference type="ARBA" id="ARBA00022771"/>
    </source>
</evidence>
<dbReference type="WBParaSite" id="Pan_g14344.t1">
    <property type="protein sequence ID" value="Pan_g14344.t1"/>
    <property type="gene ID" value="Pan_g14344"/>
</dbReference>
<dbReference type="GO" id="GO:0005634">
    <property type="term" value="C:nucleus"/>
    <property type="evidence" value="ECO:0007669"/>
    <property type="project" value="TreeGrafter"/>
</dbReference>
<dbReference type="InterPro" id="IPR050869">
    <property type="entry name" value="H3K4_H4K5_MeTrfase"/>
</dbReference>
<dbReference type="Gene3D" id="2.170.270.10">
    <property type="entry name" value="SET domain"/>
    <property type="match status" value="1"/>
</dbReference>
<keyword evidence="1" id="KW-0479">Metal-binding</keyword>
<accession>A0A7E4UZ60</accession>